<dbReference type="GO" id="GO:0005198">
    <property type="term" value="F:structural molecule activity"/>
    <property type="evidence" value="ECO:0007669"/>
    <property type="project" value="TreeGrafter"/>
</dbReference>
<feature type="region of interest" description="Disordered" evidence="7">
    <location>
        <begin position="4083"/>
        <end position="4108"/>
    </location>
</feature>
<reference evidence="8 9" key="1">
    <citation type="journal article" date="2020" name="Nature">
        <title>Six reference-quality genomes reveal evolution of bat adaptations.</title>
        <authorList>
            <person name="Jebb D."/>
            <person name="Huang Z."/>
            <person name="Pippel M."/>
            <person name="Hughes G.M."/>
            <person name="Lavrichenko K."/>
            <person name="Devanna P."/>
            <person name="Winkler S."/>
            <person name="Jermiin L.S."/>
            <person name="Skirmuntt E.C."/>
            <person name="Katzourakis A."/>
            <person name="Burkitt-Gray L."/>
            <person name="Ray D.A."/>
            <person name="Sullivan K.A.M."/>
            <person name="Roscito J.G."/>
            <person name="Kirilenko B.M."/>
            <person name="Davalos L.M."/>
            <person name="Corthals A.P."/>
            <person name="Power M.L."/>
            <person name="Jones G."/>
            <person name="Ransome R.D."/>
            <person name="Dechmann D.K.N."/>
            <person name="Locatelli A.G."/>
            <person name="Puechmaille S.J."/>
            <person name="Fedrigo O."/>
            <person name="Jarvis E.D."/>
            <person name="Hiller M."/>
            <person name="Vernes S.C."/>
            <person name="Myers E.W."/>
            <person name="Teeling E.C."/>
        </authorList>
    </citation>
    <scope>NUCLEOTIDE SEQUENCE [LARGE SCALE GENOMIC DNA]</scope>
    <source>
        <strain evidence="8">MMyoMyo1</strain>
        <tissue evidence="8">Flight muscle</tissue>
    </source>
</reference>
<dbReference type="VEuPathDB" id="HostDB:GeneID_118653138"/>
<dbReference type="FunFam" id="3.90.1290.10:FF:000025">
    <property type="entry name" value="Epiplakin 1"/>
    <property type="match status" value="2"/>
</dbReference>
<dbReference type="Pfam" id="PF00681">
    <property type="entry name" value="Plectin"/>
    <property type="match status" value="30"/>
</dbReference>
<comment type="similarity">
    <text evidence="2">Belongs to the plakin or cytolinker family.</text>
</comment>
<dbReference type="Proteomes" id="UP000527355">
    <property type="component" value="Unassembled WGS sequence"/>
</dbReference>
<dbReference type="InterPro" id="IPR043197">
    <property type="entry name" value="Plakin"/>
</dbReference>
<evidence type="ECO:0000313" key="9">
    <source>
        <dbReference type="Proteomes" id="UP000527355"/>
    </source>
</evidence>
<feature type="region of interest" description="Disordered" evidence="7">
    <location>
        <begin position="5577"/>
        <end position="5602"/>
    </location>
</feature>
<feature type="region of interest" description="Disordered" evidence="7">
    <location>
        <begin position="3071"/>
        <end position="3096"/>
    </location>
</feature>
<dbReference type="SMART" id="SM00250">
    <property type="entry name" value="PLEC"/>
    <property type="match status" value="74"/>
</dbReference>
<dbReference type="GO" id="GO:0045110">
    <property type="term" value="P:intermediate filament bundle assembly"/>
    <property type="evidence" value="ECO:0007669"/>
    <property type="project" value="TreeGrafter"/>
</dbReference>
<evidence type="ECO:0000256" key="7">
    <source>
        <dbReference type="SAM" id="MobiDB-lite"/>
    </source>
</evidence>
<dbReference type="GO" id="GO:0045095">
    <property type="term" value="C:keratin filament"/>
    <property type="evidence" value="ECO:0007669"/>
    <property type="project" value="TreeGrafter"/>
</dbReference>
<dbReference type="InterPro" id="IPR001101">
    <property type="entry name" value="Plectin_repeat"/>
</dbReference>
<dbReference type="GO" id="GO:0016020">
    <property type="term" value="C:membrane"/>
    <property type="evidence" value="ECO:0007669"/>
    <property type="project" value="TreeGrafter"/>
</dbReference>
<evidence type="ECO:0000256" key="3">
    <source>
        <dbReference type="ARBA" id="ARBA00022553"/>
    </source>
</evidence>
<dbReference type="EMBL" id="JABWUV010000038">
    <property type="protein sequence ID" value="KAF6270712.1"/>
    <property type="molecule type" value="Genomic_DNA"/>
</dbReference>
<feature type="region of interest" description="Disordered" evidence="7">
    <location>
        <begin position="4589"/>
        <end position="4614"/>
    </location>
</feature>
<evidence type="ECO:0000313" key="8">
    <source>
        <dbReference type="EMBL" id="KAF6270712.1"/>
    </source>
</evidence>
<keyword evidence="3" id="KW-0597">Phosphoprotein</keyword>
<comment type="subcellular location">
    <subcellularLocation>
        <location evidence="1">Cell junction</location>
    </subcellularLocation>
</comment>
<feature type="region of interest" description="Disordered" evidence="7">
    <location>
        <begin position="3577"/>
        <end position="3602"/>
    </location>
</feature>
<keyword evidence="5" id="KW-0965">Cell junction</keyword>
<dbReference type="GO" id="GO:0042060">
    <property type="term" value="P:wound healing"/>
    <property type="evidence" value="ECO:0007669"/>
    <property type="project" value="TreeGrafter"/>
</dbReference>
<feature type="region of interest" description="Disordered" evidence="7">
    <location>
        <begin position="5071"/>
        <end position="5096"/>
    </location>
</feature>
<keyword evidence="9" id="KW-1185">Reference proteome</keyword>
<evidence type="ECO:0000256" key="1">
    <source>
        <dbReference type="ARBA" id="ARBA00004282"/>
    </source>
</evidence>
<dbReference type="GO" id="GO:0042995">
    <property type="term" value="C:cell projection"/>
    <property type="evidence" value="ECO:0007669"/>
    <property type="project" value="UniProtKB-SubCell"/>
</dbReference>
<dbReference type="PANTHER" id="PTHR23169">
    <property type="entry name" value="ENVOPLAKIN"/>
    <property type="match status" value="1"/>
</dbReference>
<keyword evidence="6" id="KW-0175">Coiled coil</keyword>
<gene>
    <name evidence="8" type="ORF">mMyoMyo1_004565</name>
</gene>
<dbReference type="FunFam" id="3.90.1290.10:FF:000001">
    <property type="entry name" value="Plectin a"/>
    <property type="match status" value="13"/>
</dbReference>
<feature type="region of interest" description="Disordered" evidence="7">
    <location>
        <begin position="2565"/>
        <end position="2590"/>
    </location>
</feature>
<dbReference type="SUPFAM" id="SSF75399">
    <property type="entry name" value="Plakin repeat"/>
    <property type="match status" value="15"/>
</dbReference>
<evidence type="ECO:0000256" key="4">
    <source>
        <dbReference type="ARBA" id="ARBA00022737"/>
    </source>
</evidence>
<keyword evidence="4" id="KW-0677">Repeat</keyword>
<dbReference type="PANTHER" id="PTHR23169:SF21">
    <property type="entry name" value="EPIPLAKIN"/>
    <property type="match status" value="1"/>
</dbReference>
<name>A0A7J7R3P4_MYOMY</name>
<comment type="caution">
    <text evidence="8">The sequence shown here is derived from an EMBL/GenBank/DDBJ whole genome shotgun (WGS) entry which is preliminary data.</text>
</comment>
<dbReference type="GO" id="GO:1990254">
    <property type="term" value="F:keratin filament binding"/>
    <property type="evidence" value="ECO:0007669"/>
    <property type="project" value="TreeGrafter"/>
</dbReference>
<evidence type="ECO:0000256" key="6">
    <source>
        <dbReference type="ARBA" id="ARBA00023054"/>
    </source>
</evidence>
<organism evidence="8 9">
    <name type="scientific">Myotis myotis</name>
    <name type="common">Greater mouse-eared bat</name>
    <name type="synonym">Vespertilio myotis</name>
    <dbReference type="NCBI Taxonomy" id="51298"/>
    <lineage>
        <taxon>Eukaryota</taxon>
        <taxon>Metazoa</taxon>
        <taxon>Chordata</taxon>
        <taxon>Craniata</taxon>
        <taxon>Vertebrata</taxon>
        <taxon>Euteleostomi</taxon>
        <taxon>Mammalia</taxon>
        <taxon>Eutheria</taxon>
        <taxon>Laurasiatheria</taxon>
        <taxon>Chiroptera</taxon>
        <taxon>Yangochiroptera</taxon>
        <taxon>Vespertilionidae</taxon>
        <taxon>Myotis</taxon>
    </lineage>
</organism>
<evidence type="ECO:0000256" key="5">
    <source>
        <dbReference type="ARBA" id="ARBA00022949"/>
    </source>
</evidence>
<dbReference type="GO" id="GO:0005737">
    <property type="term" value="C:cytoplasm"/>
    <property type="evidence" value="ECO:0007669"/>
    <property type="project" value="TreeGrafter"/>
</dbReference>
<dbReference type="InterPro" id="IPR035915">
    <property type="entry name" value="Plakin_repeat_sf"/>
</dbReference>
<dbReference type="GO" id="GO:0070161">
    <property type="term" value="C:anchoring junction"/>
    <property type="evidence" value="ECO:0007669"/>
    <property type="project" value="UniProtKB-SubCell"/>
</dbReference>
<accession>A0A7J7R3P4</accession>
<dbReference type="Gene3D" id="3.90.1290.10">
    <property type="entry name" value="Plakin repeat"/>
    <property type="match status" value="15"/>
</dbReference>
<proteinExistence type="inferred from homology"/>
<evidence type="ECO:0000256" key="2">
    <source>
        <dbReference type="ARBA" id="ARBA00009109"/>
    </source>
</evidence>
<protein>
    <submittedName>
        <fullName evidence="8">Epiplakin 1</fullName>
    </submittedName>
</protein>
<sequence length="5926" mass="643678">MNGDAFPDVLAASGPEPTTVPKTIKAVPEAGSPPGPQARSVAGVLVEASGRALSLYAAMKQGLLPAGLGLALLEAQAATGGLVDPAQGQLLPVSVALQQGLVGLELREKLLAAERAVTGYADPYGGEKLPLFQAIGKEVVDRALGWGWLEAQLATGGLVDPSRGVRVAPELACQQGLLDRETQRGLEEHAPGFLDPNTLERLSYRELLGRCVRAPGTGLALLPLKTTFRTLSGAASLAELLEAGVLDEETARGLQEGRLAVPDVSARPQVQRYLQGTGAVAGVVLLPAGCKKSFFQAVAEHLLPLGAVLPLLEAQAATGTLVDPATGQRLCVDEAVRAGLVGPELHGQLLEAEQAVAGFPDPFSGSRLPLFQAMKKGLVDRPLALRLLDAQLATGGLVCPARRVRLPLEAALRFACLDEETQQQLSRAAGFSDPGTQESLSYGQLLARCVTDPEMGLAFLPLPGEAPGEEPQGLPFIEHSTQEALSAATTTVSAGKFQGRPVSLWELLFSEAVPAGQRAALAQQHQAGALSVEELAAVLRTTLEQAAATAKTTFSGLRVPVTPGELLKAEIIGPEVYEQLARGQTTAQHVGSLDSVQRYLQGTGCIAGLLLPGSQERLSIDEAQRKGLLRPGTALILLEAQAATGFVIDPKENQRYSVQEALRAGVIGPSVFAKLLSAERAVTGYTDPYTGEQISLFQAMKKELIVRDHGIRLLEAQIATGGIIDPVHSHRVPVEVAYKNGYFDEEMNHVLADPSDDTKGFFDPNTHENLTYMQLLERCVRDPETGLYLLPLSSAQPQLADAATRRAFQNLLLPGKYGRFRGRRVSAWELLNSECFSEARRRQLLHSFRRREVSLEQVAKLLQREAARCADVMLPALRGRATAYQLLEAQIIDQELLDRLLAGTLSPEALLRVEGVRTSLRGSGAVGGVLLPASNRRLSLYQAMKQQLLRPGLALALLEAQAATGALTDPDSLEALSVEEAVRRELVGPELYARLRRAEGALTGFRDPFSQERVSLFQAMKKGLVREEQAARLLEAQVATGGVIDPTGHYHLSLPVAAERGCIDQEMEAALSSSPDTFPTPDGRGRTSYARLLGQCLKDEASGLYLLPLQEGVPAGPSDQQLQETLQATPGAEDGSSLWELLASCHFTEEQRRGFLEDVQVGKTTVPQLQAAVRGWVQAAKLLARARVTVPGPRGEVPAVWLLDAGIITQETLAALTQGTRSPAEVAEEPTVKACLWGTGAVAGVLLQPSGTKASIAQAMQDGLLPPGLGQSLLEAQAACGSLVDPLTNQRLSVEAAVKVGLVSGALSEQLRQAERAVAGYTDPFSGSPLSLWQAMEKGLVPRREGLPLLQAQLATGGAVDPAHGVHLPPAAACRLGLLDERTLQALTGTDEDSKFFFDPSRRDRVTYQQLRERCVLDADTGLWLLPLPQGVALEVDNHTAVALRAMKVPVGAGRFKGLTVSLWDLLHSEYVGDQKRRELAALCQSGRATALRQVVQALTALVEASETKPAQAVFRGLRKQVSAGDLFRSHVIDKKTLDELNQGTRTVQEVTAMDSVRTFLEGGNFIAGVLVQATQERMSISEALSRGLLRPGTALVLLEAQAATGFLIDPTENRKLTVEEAFGAGMFGKETYQKLLSAERAVTGYTDPYTGEQISLFQAMKKELIVRDHGIRLLEAQIATGGIIDPVHSHRVPVEVAYQRGYFDEEMNRVLADPSDDTKGFFDPNTHENLTYLQLLERCVRDPETGLYLLQIVKKGETYAYVDEATRRALRAQTMTLHVGRFAGRTVSVWDLLSSQYFSEERRRELAQQWHARALNLQQLLGLITAVVEETEKQHQAVRVAGIGGEVTAAELFNAGVIDKKTLDSRPGAQALLELPNVKVALQGSGCIAGVTVPSTQEVLSLYEASVRGLVPTGFAAQLLEAQAATGFLLDPRSHRRLSVDEAVAAGLVGEELRERLLDAEKAAKGYVDPDTGDTVPLSQATDRKLVKREEALRLLEVQVATGGVIDPRHHLRLPLDTAYARGCLRRDTYALVSDQKHMNKRFLDPNTHEKVTYQELQGRSCQEEGTGWALFPVTREEKDTTHIDEATRKALEVERVDVPVGRYRGQRPSVWELLNSEYVTEEKKLELVGKYKRDTAKALDKVVNKIFVMIDEKEKSARQLWFRGIRRHITATELFQAAIITKETLQQLEAGHSSVEDVGQDAGVRRYLEGTSCIAGVLVPARDQPGRREKMSVYQAMWKGHLRPGTALVLLEAQAATGFLIDPVGNRRLSVDEAVAADLVGGEIRDKLLSAERAVTGYTDPYTGEQISLFQAMKKDLIVRDHGIRLLEAQIATGGIIDPVHSHRVPVEVAYKNGYFDEEMNRVLADPSDDTKGFFDPNTHENLTYMQLLRRCVRDPDTGLYMLQLAGQGSVVHQLSEELRRALHDVRVTLPPAAGGTQGLVVSVWELLFYREVSESLRQDLLVQYRAGTLTAQQLGASLTSLLAGAPEGSPHPAPADPRRALSAVTMEVKVGRLRGPAVPVWDVLESDYVSAGSREQLLAQFRSGRLGLPALTRRLTTIIEEAEGAQGTEHLQVSSPPGRGDAQADPQAARRLQEQALRAATMEVHAGRFQGQPVSVWDVLSSSYLSQARREELLAQHAAGALALPGLVAVLTQVVEETEQRLSKMSFPGLRRQVTASQLGVSRVLDPETLQGLAQGTKSPQEVMKMDSVKRYLEGTSCIAGVLVPARDQPGRREKMSVYQAMWKGHLRPGTALVLLEAQAATGFLIDPVGNRRLSVDEAVAADLVGGEIRDKLLSAERAVTGYTDPYTGEQISLFQAMKKDLIVRDHGIRLLEAQIATGGIIDPVHSHRVPVEVAYKNGYFDEEMNRVLADPSDDTKGFFDPNTHENLTYMQLLRRCVRDPDTGLYMLQLAGQGSVVHQLSEELRRALHDVRVTLPPAAGGTQGLVVSVWELLFYREVSESLRQDLLVQYRAGTLTAQQLGASLTSLLAGAPEGSPHPAPADPRRALSAVTMEVKVGRLRGPAVPVWDVLESDYVSAGSREQLLAQFRSGRLGLPALTRRLTTIIEEAEGAQGTEHLQVSSPPGRGDAQADPQAARRLQEQALRAATMEVHAGRFQGQPVSVWDVLSSSYLSQARREELLAQHAAGALALPGLVAVLTQVVEETEQRLSKMSFPGLRRQVTASQLGVSRVLDPETLQGLAQGTKSPQEVMKMDSVKRYLEGTSCIAGVLVPARDQPGRREKMSVYQAMWKGHLRPGTALVLLEAQAATGFLIDPVGNRRLSVDEAVAADLVGGEIRDKLLSAERAVTGYTDPYTGEQISLFQAMKKDLIVRDHGIRLLEAQIATGGIIDPVHSHRVPVEVAYKNGYFDEEMNRVLADPSDDTKGFFDPNTHENLTYMQLLRRCVRDPDTGLYMLQLAGQGSVVHQLSEELRRALHDVRVTLPPAAGGTQGLVVSVWELLFYREVSESLRQDLLVQYRAGTLTAQQLGASLTSLLAGAPEGSPHPAPADPRRALSAVTMEVKVGRLRGPAVPVWDVLESDYVSAGSREQLLAQFRSGRLGLPALTRRLTTIIEEAEGAQGTEHLQVSSPPGRGDAQADPQAARRLQEQALRAATMEVHAGRFQGQPVSVWDVLSSSYLSQARREELLAQHAAGALALPGLVAVLTQVVEETEQRLSKMSFPGLRRQVTASQLGVSRVLDPETLQGLAQGTKSPQEVMKMDSVKRYLEGTSCIAGVLVPARDQPGRREKMSVYQAMWKGHLRPGTALVLLEAQAATGFLIDPVGNRRLSVDEAVAADLVGGEIRDKLLSAERAVTGYTDPYTGEQISLFQAMKKDLIVRDHGIRLLEAQIATGGIIDPVHSHRVPVEVAYKNGYFDEEMNRVLADPSDDTKGFFDPNTHENLTYMQLLRRCVRDPDTGLYMLQLAGQGSVVHQLSEELRRALHDVRVTLPPAAGGTQGLVVSVWELLFYREVSESLRQDLLVQYRAGTLTAQQLGASLTSLLAGAPEGSPHPAPADPRRALSAVTMEVKVGRLRGPAVPVWDVLESDYVSAGSREQLLAQFRSGRLGLPALTRRLTTIIEEAEGAQGTEHLQVSSPPGRGDAQADPQAARRLQEQALRAATMEVHAGRFQGQPVSVWDVLSSSYLSQARREELLAQHAAGALALPGLVAVLTQVVEETEQRLSKMSFPGLRRQVTASQLGVSRVLDPETLQGLAQGTKSPQEVMKMDSVKRYLEGTSCIAGVLVPARDQPGRREKMSVYQAMWKGHLRPGTALVLLEAQAATGFLIDPVGNRRLSVDEAVAADLVGGEIRDKLLSAERAVTGYTDPYTGEQISLFQAMKKDLIVRDHGIRLLEAQIATGGIIDPVHSHRVPVEVAYKNGYFDEEMNRVLADPSDDTKGFFDPNTHENLTYMQLLRRCVRDPDTGLYMLQLAGQGSVVHQLSEELRRALHDVRVTLPPAAGGTQGLVVSVWELLFYREVSESLRQDLLVQYRAGTLTAQQLGASLTSLLARAPEGSPHPAPADPRRALSAVTMEVKVGRLRGPAVPVWDVLESDYVSAGSREQLLAQFRSGRLGLPALTRRLTTIIEEAEGAQGTEHLQVSSPPGRGDAQADPQAARRLQEQALRAATMEARREELLAQHAAGALALPGLVAVLTQVVEETEQRLSKMSFPGLRRQVTASQLGVSRVLDPETLQGLAQGTKSPQEVMKMDSVKRYLEGTSCIAGVLVPARDQPGRREKMSVYQAMWKGHLRPGTALVLLEAQAATGFLIDPVGNRRLSVDEAVAADLVGGEIRDKLLSAERAVTGYTDPYTGEQISLFQAMKKDLIVRDHGIRLLEAQIATGGIIDPVHSHRVPVEVAYKNGYFDEEMNRVLADPSDDTKGFFDPNTHENLTYMQLLRRCVRDPDTGLYMLQLAGQGSVVHQLSEELRRALHDVRVTLPPAAGGTQGLVVSVWELLFYREVSESLRQDLLVQYRAGTLTAQQLGASLTSLLAGAPEGSPHPAPADPRRALSAVTMEVKVGRLRGPAVPVWDVLESDYVSAGSREQLLAQFRSGRLGLPALTRRLTTIIEEAEGAQGTEHLQVSSPPGRGDAQADPQAARRLQEQALRAATMEVHAGRFQGQPVSVWDVLSSSYLSQARREELLAQHAAGALALPGLVAVLTQVVEETEQRLSKMSFPGLRRQVTASQLGVSRVLDPETLQGLAQGTKSPQEVMKMDSVKRYLEGTSCIAGVLVPARDQPGRREKMSVYQAMWKGHLRPGTALVLLEAQAATGFLIDPVGNRRLSVDEAVAADLVGGEIRDKLLSAERAVTGYTDPYTGEQISLFQAMKKDLIVRDHGIRLLEAQIATGGIIDPVHSHRVPVEVAYKNGYFDEEMNRVLADPSDDTKGFFDPNTHENLTYMQLLRRCVRDPDTGLYMLQLAGQGSVVHQLSEELRRALHDVRVTLPPAAGGTQGLVVSVWELLFYREVSESLRQDLLVQYRAGTLTAQQLGASLTSLLAGAPEGSPHPAPADPRRALSAVTMEVKVGRLRGPAVPVWDVLESDYVSAGSREQLLAQFRSGRLGLPALTRRLTTIIEEAEGAQGTEHLQVSSPPGRGDAQADPQAARRLQEQALRAATMEVHAGRFQGQPVSVWDVLSSSYLSQARREELLAQHAAGALALPGLVAVLTQVVEETEQRLSKMSFPGLRRQVTASQLGVSRVLDPETLQGLAQGTKSPQEVMKMDSVKRYLEGTSCIAGVLVPARDQPGRREKMSVYQAMWKGHLRPGTALVLLEAQAATGFLIDPVGNRRLSVDEAVAADLVGGEIRDKLLSAERAVTGYTDPYTGEQISLFQAMKKDLIVRDHGIRLLEAQIATGGIIDPVHSHRVPVEVAYKNGYFDEEMNRVLADPSDDTKGFFDPNTHENLTYMQLLQKATLDPETGLLLLSLS</sequence>